<evidence type="ECO:0000256" key="1">
    <source>
        <dbReference type="SAM" id="MobiDB-lite"/>
    </source>
</evidence>
<accession>A0A2C9VR07</accession>
<evidence type="ECO:0000313" key="2">
    <source>
        <dbReference type="EMBL" id="OAY47731.1"/>
    </source>
</evidence>
<gene>
    <name evidence="2" type="ORF">MANES_06G101700</name>
</gene>
<feature type="region of interest" description="Disordered" evidence="1">
    <location>
        <begin position="75"/>
        <end position="101"/>
    </location>
</feature>
<dbReference type="EMBL" id="CM004392">
    <property type="protein sequence ID" value="OAY47731.1"/>
    <property type="molecule type" value="Genomic_DNA"/>
</dbReference>
<sequence>MYWQIDRGLTLPVEQETVPVSLPGLPSLGFHEFPSFLASPTTHSAYLAAILEKFHSLDKNDWVGLQLLRRARDSASRSHERTVASGDGRSNGAICLLRPTN</sequence>
<reference evidence="2" key="1">
    <citation type="submission" date="2016-02" db="EMBL/GenBank/DDBJ databases">
        <title>WGS assembly of Manihot esculenta.</title>
        <authorList>
            <person name="Bredeson J.V."/>
            <person name="Prochnik S.E."/>
            <person name="Lyons J.B."/>
            <person name="Schmutz J."/>
            <person name="Grimwood J."/>
            <person name="Vrebalov J."/>
            <person name="Bart R.S."/>
            <person name="Amuge T."/>
            <person name="Ferguson M.E."/>
            <person name="Green R."/>
            <person name="Putnam N."/>
            <person name="Stites J."/>
            <person name="Rounsley S."/>
            <person name="Rokhsar D.S."/>
        </authorList>
    </citation>
    <scope>NUCLEOTIDE SEQUENCE [LARGE SCALE GENOMIC DNA]</scope>
    <source>
        <tissue evidence="2">Leaf</tissue>
    </source>
</reference>
<organism evidence="2">
    <name type="scientific">Manihot esculenta</name>
    <name type="common">Cassava</name>
    <name type="synonym">Jatropha manihot</name>
    <dbReference type="NCBI Taxonomy" id="3983"/>
    <lineage>
        <taxon>Eukaryota</taxon>
        <taxon>Viridiplantae</taxon>
        <taxon>Streptophyta</taxon>
        <taxon>Embryophyta</taxon>
        <taxon>Tracheophyta</taxon>
        <taxon>Spermatophyta</taxon>
        <taxon>Magnoliopsida</taxon>
        <taxon>eudicotyledons</taxon>
        <taxon>Gunneridae</taxon>
        <taxon>Pentapetalae</taxon>
        <taxon>rosids</taxon>
        <taxon>fabids</taxon>
        <taxon>Malpighiales</taxon>
        <taxon>Euphorbiaceae</taxon>
        <taxon>Crotonoideae</taxon>
        <taxon>Manihoteae</taxon>
        <taxon>Manihot</taxon>
    </lineage>
</organism>
<protein>
    <submittedName>
        <fullName evidence="2">Uncharacterized protein</fullName>
    </submittedName>
</protein>
<name>A0A2C9VR07_MANES</name>
<dbReference type="AlphaFoldDB" id="A0A2C9VR07"/>
<proteinExistence type="predicted"/>